<dbReference type="SUPFAM" id="SSF57701">
    <property type="entry name" value="Zn2/Cys6 DNA-binding domain"/>
    <property type="match status" value="1"/>
</dbReference>
<keyword evidence="4" id="KW-0238">DNA-binding</keyword>
<organism evidence="9 10">
    <name type="scientific">Penicillium frequentans</name>
    <dbReference type="NCBI Taxonomy" id="3151616"/>
    <lineage>
        <taxon>Eukaryota</taxon>
        <taxon>Fungi</taxon>
        <taxon>Dikarya</taxon>
        <taxon>Ascomycota</taxon>
        <taxon>Pezizomycotina</taxon>
        <taxon>Eurotiomycetes</taxon>
        <taxon>Eurotiomycetidae</taxon>
        <taxon>Eurotiales</taxon>
        <taxon>Aspergillaceae</taxon>
        <taxon>Penicillium</taxon>
    </lineage>
</organism>
<dbReference type="PROSITE" id="PS50048">
    <property type="entry name" value="ZN2_CY6_FUNGAL_2"/>
    <property type="match status" value="1"/>
</dbReference>
<dbReference type="GO" id="GO:0003677">
    <property type="term" value="F:DNA binding"/>
    <property type="evidence" value="ECO:0007669"/>
    <property type="project" value="UniProtKB-KW"/>
</dbReference>
<evidence type="ECO:0000256" key="5">
    <source>
        <dbReference type="ARBA" id="ARBA00023163"/>
    </source>
</evidence>
<feature type="region of interest" description="Disordered" evidence="7">
    <location>
        <begin position="86"/>
        <end position="125"/>
    </location>
</feature>
<dbReference type="PANTHER" id="PTHR31001">
    <property type="entry name" value="UNCHARACTERIZED TRANSCRIPTIONAL REGULATORY PROTEIN"/>
    <property type="match status" value="1"/>
</dbReference>
<dbReference type="InterPro" id="IPR036864">
    <property type="entry name" value="Zn2-C6_fun-type_DNA-bd_sf"/>
</dbReference>
<dbReference type="GO" id="GO:0006351">
    <property type="term" value="P:DNA-templated transcription"/>
    <property type="evidence" value="ECO:0007669"/>
    <property type="project" value="InterPro"/>
</dbReference>
<dbReference type="Pfam" id="PF04082">
    <property type="entry name" value="Fungal_trans"/>
    <property type="match status" value="1"/>
</dbReference>
<evidence type="ECO:0000256" key="7">
    <source>
        <dbReference type="SAM" id="MobiDB-lite"/>
    </source>
</evidence>
<feature type="region of interest" description="Disordered" evidence="7">
    <location>
        <begin position="1"/>
        <end position="21"/>
    </location>
</feature>
<dbReference type="InterPro" id="IPR001138">
    <property type="entry name" value="Zn2Cys6_DnaBD"/>
</dbReference>
<evidence type="ECO:0000256" key="1">
    <source>
        <dbReference type="ARBA" id="ARBA00004123"/>
    </source>
</evidence>
<gene>
    <name evidence="9" type="ORF">N7494_008739</name>
</gene>
<dbReference type="Pfam" id="PF00172">
    <property type="entry name" value="Zn_clus"/>
    <property type="match status" value="1"/>
</dbReference>
<evidence type="ECO:0000256" key="3">
    <source>
        <dbReference type="ARBA" id="ARBA00023015"/>
    </source>
</evidence>
<dbReference type="GO" id="GO:0000981">
    <property type="term" value="F:DNA-binding transcription factor activity, RNA polymerase II-specific"/>
    <property type="evidence" value="ECO:0007669"/>
    <property type="project" value="InterPro"/>
</dbReference>
<dbReference type="SMART" id="SM00066">
    <property type="entry name" value="GAL4"/>
    <property type="match status" value="1"/>
</dbReference>
<keyword evidence="5" id="KW-0804">Transcription</keyword>
<evidence type="ECO:0000256" key="2">
    <source>
        <dbReference type="ARBA" id="ARBA00022723"/>
    </source>
</evidence>
<feature type="domain" description="Zn(2)-C6 fungal-type" evidence="8">
    <location>
        <begin position="23"/>
        <end position="51"/>
    </location>
</feature>
<evidence type="ECO:0000313" key="9">
    <source>
        <dbReference type="EMBL" id="KAJ5532187.1"/>
    </source>
</evidence>
<name>A0AAD6GBK9_9EURO</name>
<protein>
    <recommendedName>
        <fullName evidence="8">Zn(2)-C6 fungal-type domain-containing protein</fullName>
    </recommendedName>
</protein>
<dbReference type="EMBL" id="JAQIZZ010000007">
    <property type="protein sequence ID" value="KAJ5532187.1"/>
    <property type="molecule type" value="Genomic_DNA"/>
</dbReference>
<keyword evidence="10" id="KW-1185">Reference proteome</keyword>
<dbReference type="GO" id="GO:0008270">
    <property type="term" value="F:zinc ion binding"/>
    <property type="evidence" value="ECO:0007669"/>
    <property type="project" value="InterPro"/>
</dbReference>
<dbReference type="SMART" id="SM00906">
    <property type="entry name" value="Fungal_trans"/>
    <property type="match status" value="1"/>
</dbReference>
<dbReference type="Gene3D" id="4.10.240.10">
    <property type="entry name" value="Zn(2)-C6 fungal-type DNA-binding domain"/>
    <property type="match status" value="1"/>
</dbReference>
<comment type="subcellular location">
    <subcellularLocation>
        <location evidence="1">Nucleus</location>
    </subcellularLocation>
</comment>
<keyword evidence="6" id="KW-0539">Nucleus</keyword>
<dbReference type="InterPro" id="IPR050613">
    <property type="entry name" value="Sec_Metabolite_Reg"/>
</dbReference>
<proteinExistence type="predicted"/>
<keyword evidence="3" id="KW-0805">Transcription regulation</keyword>
<dbReference type="GO" id="GO:0005634">
    <property type="term" value="C:nucleus"/>
    <property type="evidence" value="ECO:0007669"/>
    <property type="project" value="UniProtKB-SubCell"/>
</dbReference>
<evidence type="ECO:0000313" key="10">
    <source>
        <dbReference type="Proteomes" id="UP001220324"/>
    </source>
</evidence>
<comment type="caution">
    <text evidence="9">The sequence shown here is derived from an EMBL/GenBank/DDBJ whole genome shotgun (WGS) entry which is preliminary data.</text>
</comment>
<evidence type="ECO:0000256" key="4">
    <source>
        <dbReference type="ARBA" id="ARBA00023125"/>
    </source>
</evidence>
<dbReference type="CDD" id="cd12148">
    <property type="entry name" value="fungal_TF_MHR"/>
    <property type="match status" value="1"/>
</dbReference>
<evidence type="ECO:0000259" key="8">
    <source>
        <dbReference type="PROSITE" id="PS50048"/>
    </source>
</evidence>
<sequence>MPPDRTRAGQTPTSQTKSQRTLACVNCQQRKIKCNREFPCANCLKQHTQCVPASQNRPRKRRFPERELLSRLRKYEDLLRQNNVRFDPLHKESGNTGDEVDESSEEEQRSQPNNSSPARKRTESTYEPKNLWQAMSQGPRHPQSDGIREAMVRMSWDQCFENDDHIILGSRKSSVDLATMHPEPVHIIRLWQLYLENVNPLFKVTHTPSLQGKVIEAATNITSIEPRLEALMFSIYCIAIQSLSDDSCQSIFGFSKAQLLTKYQFGCQQALLNCQFLRTDNRTCLTAFFLFLFSLHSNTNPQSLSSMLGIAIRTAQRMGIHSETYLARYSVFEAEMSRRLWWALMMFDTRVGELSGAKTSTLNPTWNCKPPMNINDSDLWAEMKEPPAVQGKATEAVFAVLRSELANYIRHSPFHLEFLNPALKPIARELPKGGDVATFEKRIEEEYLKYLDEENPLHFMTIWTMRAHLSKCHLLERYAKYFDCLAHRTDTESDASVSQAFRLLECDTKILTSPLTKGYCWILQIYFPFPAFIHIIQDLKKRPDSNHTEKAWQVMNENYGVRFNSSSGVDGPLFAIFARLILEAWEALETTYKQSGTQVSCPEIVLNIKQRLADMAKDIPTPNSEVPDDALENLLNQPMPMPMDMGMGMETGMGMGFGNESSLSGMAGQVGFPWSDPRLLTNMPGQPSMPCDFNHLNWVSMVWGLREARGW</sequence>
<accession>A0AAD6GBK9</accession>
<dbReference type="InterPro" id="IPR007219">
    <property type="entry name" value="XnlR_reg_dom"/>
</dbReference>
<feature type="compositionally biased region" description="Polar residues" evidence="7">
    <location>
        <begin position="8"/>
        <end position="21"/>
    </location>
</feature>
<reference evidence="9 10" key="1">
    <citation type="journal article" date="2023" name="IMA Fungus">
        <title>Comparative genomic study of the Penicillium genus elucidates a diverse pangenome and 15 lateral gene transfer events.</title>
        <authorList>
            <person name="Petersen C."/>
            <person name="Sorensen T."/>
            <person name="Nielsen M.R."/>
            <person name="Sondergaard T.E."/>
            <person name="Sorensen J.L."/>
            <person name="Fitzpatrick D.A."/>
            <person name="Frisvad J.C."/>
            <person name="Nielsen K.L."/>
        </authorList>
    </citation>
    <scope>NUCLEOTIDE SEQUENCE [LARGE SCALE GENOMIC DNA]</scope>
    <source>
        <strain evidence="9 10">IBT 35679</strain>
    </source>
</reference>
<dbReference type="AlphaFoldDB" id="A0AAD6GBK9"/>
<keyword evidence="2" id="KW-0479">Metal-binding</keyword>
<dbReference type="Proteomes" id="UP001220324">
    <property type="component" value="Unassembled WGS sequence"/>
</dbReference>
<evidence type="ECO:0000256" key="6">
    <source>
        <dbReference type="ARBA" id="ARBA00023242"/>
    </source>
</evidence>
<dbReference type="PANTHER" id="PTHR31001:SF45">
    <property type="entry name" value="ZN(II)2CYS6 TRANSCRIPTION FACTOR (EUROFUNG)"/>
    <property type="match status" value="1"/>
</dbReference>
<dbReference type="CDD" id="cd00067">
    <property type="entry name" value="GAL4"/>
    <property type="match status" value="1"/>
</dbReference>